<evidence type="ECO:0000256" key="6">
    <source>
        <dbReference type="PIRSR" id="PIRSR602129-50"/>
    </source>
</evidence>
<organism evidence="8 9">
    <name type="scientific">Paraglomus brasilianum</name>
    <dbReference type="NCBI Taxonomy" id="144538"/>
    <lineage>
        <taxon>Eukaryota</taxon>
        <taxon>Fungi</taxon>
        <taxon>Fungi incertae sedis</taxon>
        <taxon>Mucoromycota</taxon>
        <taxon>Glomeromycotina</taxon>
        <taxon>Glomeromycetes</taxon>
        <taxon>Paraglomerales</taxon>
        <taxon>Paraglomeraceae</taxon>
        <taxon>Paraglomus</taxon>
    </lineage>
</organism>
<evidence type="ECO:0000256" key="5">
    <source>
        <dbReference type="ARBA" id="ARBA00023239"/>
    </source>
</evidence>
<reference evidence="8" key="1">
    <citation type="submission" date="2021-06" db="EMBL/GenBank/DDBJ databases">
        <authorList>
            <person name="Kallberg Y."/>
            <person name="Tangrot J."/>
            <person name="Rosling A."/>
        </authorList>
    </citation>
    <scope>NUCLEOTIDE SEQUENCE</scope>
    <source>
        <strain evidence="8">BR232B</strain>
    </source>
</reference>
<dbReference type="Pfam" id="PF00282">
    <property type="entry name" value="Pyridoxal_deC"/>
    <property type="match status" value="1"/>
</dbReference>
<sequence length="500" mass="55860">MDCQTHSDLSADARDLDDLISQMKQIIVEYVNDSQRVDARVVDFKTPDELGNIIDFDLKEVGLGNNDIILLVKSIMQYSVNTWNPCFMDKLYAGTNPVGIISEMLITILNANAHVFRVSPVFTLIERIISARIGRMLKMGETSGGITCPGGAFSNQLAMITARNTMFPEIKTQGYSSFKNKLVIFTSENGHYSVDKTAVTLGIGTDNVIKVLCDNKGRMSPGDLERMINQSINSGNTPFFVNATAGTTVLGAFDPLRAIGRIAKKYNLWYHIDGSWGGSVIFSKKRLPLLDGSEMADSFTLNPHKMLGTPLQCSFLLMRDYRTLARSNSLRAEYLFHGNNYDLGDGTVGCGRRPDAVKLFLGWKYYGINGYEQRIEHAFSMAKYLSALIKAKSKFKLLMEPACLQVCFWYAPIELCENNYDVYRNVLDNVTKAVHDEICKKGMFLFDYAPLKLAGKELPAIFRVVINSPSVQKCHLDNLVNEIESVGKKFDGLFLDASHQ</sequence>
<dbReference type="AlphaFoldDB" id="A0A9N9A8E0"/>
<dbReference type="InterPro" id="IPR015424">
    <property type="entry name" value="PyrdxlP-dep_Trfase"/>
</dbReference>
<dbReference type="Gene3D" id="3.40.640.10">
    <property type="entry name" value="Type I PLP-dependent aspartate aminotransferase-like (Major domain)"/>
    <property type="match status" value="1"/>
</dbReference>
<dbReference type="OrthoDB" id="392571at2759"/>
<evidence type="ECO:0000313" key="9">
    <source>
        <dbReference type="Proteomes" id="UP000789739"/>
    </source>
</evidence>
<comment type="caution">
    <text evidence="8">The sequence shown here is derived from an EMBL/GenBank/DDBJ whole genome shotgun (WGS) entry which is preliminary data.</text>
</comment>
<keyword evidence="4 6" id="KW-0663">Pyridoxal phosphate</keyword>
<evidence type="ECO:0000256" key="1">
    <source>
        <dbReference type="ARBA" id="ARBA00001933"/>
    </source>
</evidence>
<evidence type="ECO:0000256" key="2">
    <source>
        <dbReference type="ARBA" id="ARBA00009533"/>
    </source>
</evidence>
<keyword evidence="3" id="KW-0210">Decarboxylase</keyword>
<dbReference type="PANTHER" id="PTHR45677:SF8">
    <property type="entry name" value="CYSTEINE SULFINIC ACID DECARBOXYLASE"/>
    <property type="match status" value="1"/>
</dbReference>
<dbReference type="GO" id="GO:0030170">
    <property type="term" value="F:pyridoxal phosphate binding"/>
    <property type="evidence" value="ECO:0007669"/>
    <property type="project" value="InterPro"/>
</dbReference>
<dbReference type="GO" id="GO:0019752">
    <property type="term" value="P:carboxylic acid metabolic process"/>
    <property type="evidence" value="ECO:0007669"/>
    <property type="project" value="InterPro"/>
</dbReference>
<dbReference type="GO" id="GO:0005737">
    <property type="term" value="C:cytoplasm"/>
    <property type="evidence" value="ECO:0007669"/>
    <property type="project" value="TreeGrafter"/>
</dbReference>
<feature type="modified residue" description="N6-(pyridoxal phosphate)lysine" evidence="6">
    <location>
        <position position="305"/>
    </location>
</feature>
<proteinExistence type="inferred from homology"/>
<gene>
    <name evidence="8" type="ORF">PBRASI_LOCUS3633</name>
</gene>
<evidence type="ECO:0000256" key="4">
    <source>
        <dbReference type="ARBA" id="ARBA00022898"/>
    </source>
</evidence>
<comment type="cofactor">
    <cofactor evidence="1 6 7">
        <name>pyridoxal 5'-phosphate</name>
        <dbReference type="ChEBI" id="CHEBI:597326"/>
    </cofactor>
</comment>
<accession>A0A9N9A8E0</accession>
<dbReference type="SUPFAM" id="SSF53383">
    <property type="entry name" value="PLP-dependent transferases"/>
    <property type="match status" value="1"/>
</dbReference>
<dbReference type="Gene3D" id="3.90.1150.170">
    <property type="match status" value="1"/>
</dbReference>
<dbReference type="Proteomes" id="UP000789739">
    <property type="component" value="Unassembled WGS sequence"/>
</dbReference>
<name>A0A9N9A8E0_9GLOM</name>
<evidence type="ECO:0000313" key="8">
    <source>
        <dbReference type="EMBL" id="CAG8521176.1"/>
    </source>
</evidence>
<dbReference type="PROSITE" id="PS00392">
    <property type="entry name" value="DDC_GAD_HDC_YDC"/>
    <property type="match status" value="1"/>
</dbReference>
<dbReference type="PANTHER" id="PTHR45677">
    <property type="entry name" value="GLUTAMATE DECARBOXYLASE-RELATED"/>
    <property type="match status" value="1"/>
</dbReference>
<evidence type="ECO:0000256" key="3">
    <source>
        <dbReference type="ARBA" id="ARBA00022793"/>
    </source>
</evidence>
<protein>
    <submittedName>
        <fullName evidence="8">7729_t:CDS:1</fullName>
    </submittedName>
</protein>
<dbReference type="InterPro" id="IPR015421">
    <property type="entry name" value="PyrdxlP-dep_Trfase_major"/>
</dbReference>
<keyword evidence="5 7" id="KW-0456">Lyase</keyword>
<evidence type="ECO:0000256" key="7">
    <source>
        <dbReference type="RuleBase" id="RU000382"/>
    </source>
</evidence>
<dbReference type="GO" id="GO:0016831">
    <property type="term" value="F:carboxy-lyase activity"/>
    <property type="evidence" value="ECO:0007669"/>
    <property type="project" value="UniProtKB-KW"/>
</dbReference>
<keyword evidence="9" id="KW-1185">Reference proteome</keyword>
<comment type="similarity">
    <text evidence="2 7">Belongs to the group II decarboxylase family.</text>
</comment>
<dbReference type="InterPro" id="IPR002129">
    <property type="entry name" value="PyrdxlP-dep_de-COase"/>
</dbReference>
<dbReference type="EMBL" id="CAJVPI010000334">
    <property type="protein sequence ID" value="CAG8521176.1"/>
    <property type="molecule type" value="Genomic_DNA"/>
</dbReference>
<dbReference type="InterPro" id="IPR021115">
    <property type="entry name" value="Pyridoxal-P_BS"/>
</dbReference>